<evidence type="ECO:0000313" key="2">
    <source>
        <dbReference type="Proteomes" id="UP001152607"/>
    </source>
</evidence>
<gene>
    <name evidence="1" type="ORF">PDIGIT_LOCUS1961</name>
</gene>
<sequence>MALADGSLLTSTAPHHHRQQHSTLFNSFTAPKNTAVYSPSSNFKAVRFSFLFICHFGFDSIGEILNHHGCDAIFRSNPTCVAQSDRSTQKHLCFFLLFPRPVGLCHSLSSLFVCSHVLLIGNLSPPAYPLTSVSLLSLASLSCARPPMARRISA</sequence>
<name>A0A9W4U465_9PLEO</name>
<proteinExistence type="predicted"/>
<dbReference type="EMBL" id="CAOQHR010000001">
    <property type="protein sequence ID" value="CAI6277159.1"/>
    <property type="molecule type" value="Genomic_DNA"/>
</dbReference>
<dbReference type="Proteomes" id="UP001152607">
    <property type="component" value="Unassembled WGS sequence"/>
</dbReference>
<protein>
    <submittedName>
        <fullName evidence="1">Uncharacterized protein</fullName>
    </submittedName>
</protein>
<reference evidence="1" key="1">
    <citation type="submission" date="2023-01" db="EMBL/GenBank/DDBJ databases">
        <authorList>
            <person name="Van Ghelder C."/>
            <person name="Rancurel C."/>
        </authorList>
    </citation>
    <scope>NUCLEOTIDE SEQUENCE</scope>
    <source>
        <strain evidence="1">CNCM I-4278</strain>
    </source>
</reference>
<keyword evidence="2" id="KW-1185">Reference proteome</keyword>
<dbReference type="AlphaFoldDB" id="A0A9W4U465"/>
<organism evidence="1 2">
    <name type="scientific">Periconia digitata</name>
    <dbReference type="NCBI Taxonomy" id="1303443"/>
    <lineage>
        <taxon>Eukaryota</taxon>
        <taxon>Fungi</taxon>
        <taxon>Dikarya</taxon>
        <taxon>Ascomycota</taxon>
        <taxon>Pezizomycotina</taxon>
        <taxon>Dothideomycetes</taxon>
        <taxon>Pleosporomycetidae</taxon>
        <taxon>Pleosporales</taxon>
        <taxon>Massarineae</taxon>
        <taxon>Periconiaceae</taxon>
        <taxon>Periconia</taxon>
    </lineage>
</organism>
<accession>A0A9W4U465</accession>
<comment type="caution">
    <text evidence="1">The sequence shown here is derived from an EMBL/GenBank/DDBJ whole genome shotgun (WGS) entry which is preliminary data.</text>
</comment>
<evidence type="ECO:0000313" key="1">
    <source>
        <dbReference type="EMBL" id="CAI6277159.1"/>
    </source>
</evidence>